<evidence type="ECO:0000313" key="4">
    <source>
        <dbReference type="Proteomes" id="UP000078237"/>
    </source>
</evidence>
<feature type="signal peptide" evidence="2">
    <location>
        <begin position="1"/>
        <end position="26"/>
    </location>
</feature>
<accession>A0A175W3A1</accession>
<evidence type="ECO:0000256" key="1">
    <source>
        <dbReference type="SAM" id="MobiDB-lite"/>
    </source>
</evidence>
<keyword evidence="4" id="KW-1185">Reference proteome</keyword>
<dbReference type="Proteomes" id="UP000078237">
    <property type="component" value="Unassembled WGS sequence"/>
</dbReference>
<dbReference type="OrthoDB" id="4590814at2759"/>
<dbReference type="AlphaFoldDB" id="A0A175W3A1"/>
<comment type="caution">
    <text evidence="3">The sequence shown here is derived from an EMBL/GenBank/DDBJ whole genome shotgun (WGS) entry which is preliminary data.</text>
</comment>
<dbReference type="STRING" id="100816.A0A175W3A1"/>
<dbReference type="InterPro" id="IPR036610">
    <property type="entry name" value="PEBP-like_sf"/>
</dbReference>
<dbReference type="EMBL" id="LCTW02000135">
    <property type="protein sequence ID" value="KXX78045.1"/>
    <property type="molecule type" value="Genomic_DNA"/>
</dbReference>
<name>A0A175W3A1_9PEZI</name>
<sequence length="501" mass="51017">MRVFSSLPSSLAVLFASSLLANHVQAGSHVPIWRSLWARKPSLDTSYGGGTSHDTSSGSEAGSDSKHSSNSNLVVTMGSTSISEPGGQCSWNDITSAPIIEFPGAEKNRTYIAMGMELSVNLTSLDPLDILASSNIYLSYIQSGLQARSADNPVLISEVNPIVPFQMTSEGGEQPQMLIILLYVQPHPLVIEQRYKLAFSGMKLDADKRQGFNFEAFCESAAITNMKGSTWIVVNGTASEIGGGDEPKTTAPPLTTTGLASDNCTTTTAAGGGGYQVTTIITSDAFGLPTVITTTLSPGVLPSSGAVPTGTAGYPGFGSSSSSSSDSDTCEPTTVTVTVTVTATVDQDGDDTDVTVPPATTTAGAGGGWYGGNWTYPGGGSHGTGTVIDTTTTSDGGGGLNATIPITSGTPTRTRPRTTATKLTAVYPIPDPPCSTCIPTGTGAIPGTGTGGVRPTGTGGYPVPTTSLGFPVVGGASKDAPSRGLISMLLSSVALISFVFL</sequence>
<organism evidence="3 4">
    <name type="scientific">Madurella mycetomatis</name>
    <dbReference type="NCBI Taxonomy" id="100816"/>
    <lineage>
        <taxon>Eukaryota</taxon>
        <taxon>Fungi</taxon>
        <taxon>Dikarya</taxon>
        <taxon>Ascomycota</taxon>
        <taxon>Pezizomycotina</taxon>
        <taxon>Sordariomycetes</taxon>
        <taxon>Sordariomycetidae</taxon>
        <taxon>Sordariales</taxon>
        <taxon>Sordariales incertae sedis</taxon>
        <taxon>Madurella</taxon>
    </lineage>
</organism>
<dbReference type="VEuPathDB" id="FungiDB:MMYC01_205514"/>
<gene>
    <name evidence="3" type="ORF">MMYC01_205514</name>
</gene>
<keyword evidence="2" id="KW-0732">Signal</keyword>
<feature type="region of interest" description="Disordered" evidence="1">
    <location>
        <begin position="391"/>
        <end position="416"/>
    </location>
</feature>
<evidence type="ECO:0000313" key="3">
    <source>
        <dbReference type="EMBL" id="KXX78045.1"/>
    </source>
</evidence>
<evidence type="ECO:0000256" key="2">
    <source>
        <dbReference type="SAM" id="SignalP"/>
    </source>
</evidence>
<dbReference type="Gene3D" id="3.90.280.10">
    <property type="entry name" value="PEBP-like"/>
    <property type="match status" value="1"/>
</dbReference>
<feature type="region of interest" description="Disordered" evidence="1">
    <location>
        <begin position="47"/>
        <end position="70"/>
    </location>
</feature>
<protein>
    <submittedName>
        <fullName evidence="3">Uncharacterized protein</fullName>
    </submittedName>
</protein>
<feature type="compositionally biased region" description="Low complexity" evidence="1">
    <location>
        <begin position="403"/>
        <end position="416"/>
    </location>
</feature>
<feature type="chain" id="PRO_5008043618" evidence="2">
    <location>
        <begin position="27"/>
        <end position="501"/>
    </location>
</feature>
<proteinExistence type="predicted"/>
<reference evidence="3 4" key="1">
    <citation type="journal article" date="2016" name="Genome Announc.">
        <title>Genome Sequence of Madurella mycetomatis mm55, Isolated from a Human Mycetoma Case in Sudan.</title>
        <authorList>
            <person name="Smit S."/>
            <person name="Derks M.F."/>
            <person name="Bervoets S."/>
            <person name="Fahal A."/>
            <person name="van Leeuwen W."/>
            <person name="van Belkum A."/>
            <person name="van de Sande W.W."/>
        </authorList>
    </citation>
    <scope>NUCLEOTIDE SEQUENCE [LARGE SCALE GENOMIC DNA]</scope>
    <source>
        <strain evidence="4">mm55</strain>
    </source>
</reference>